<comment type="caution">
    <text evidence="1">The sequence shown here is derived from an EMBL/GenBank/DDBJ whole genome shotgun (WGS) entry which is preliminary data.</text>
</comment>
<dbReference type="Pfam" id="PF12244">
    <property type="entry name" value="DUF3606"/>
    <property type="match status" value="1"/>
</dbReference>
<dbReference type="InterPro" id="IPR022037">
    <property type="entry name" value="DUF3606"/>
</dbReference>
<dbReference type="RefSeq" id="WP_286532998.1">
    <property type="nucleotide sequence ID" value="NZ_JAUJZH010000008.1"/>
</dbReference>
<dbReference type="Proteomes" id="UP001169027">
    <property type="component" value="Unassembled WGS sequence"/>
</dbReference>
<proteinExistence type="predicted"/>
<accession>A0ABT8S2V4</accession>
<gene>
    <name evidence="1" type="ORF">Q2T77_13260</name>
</gene>
<evidence type="ECO:0000313" key="1">
    <source>
        <dbReference type="EMBL" id="MDO1533261.1"/>
    </source>
</evidence>
<name>A0ABT8S2V4_9BURK</name>
<dbReference type="EMBL" id="JAUKVY010000008">
    <property type="protein sequence ID" value="MDO1533261.1"/>
    <property type="molecule type" value="Genomic_DNA"/>
</dbReference>
<organism evidence="1 2">
    <name type="scientific">Variovorax ginsengisoli</name>
    <dbReference type="NCBI Taxonomy" id="363844"/>
    <lineage>
        <taxon>Bacteria</taxon>
        <taxon>Pseudomonadati</taxon>
        <taxon>Pseudomonadota</taxon>
        <taxon>Betaproteobacteria</taxon>
        <taxon>Burkholderiales</taxon>
        <taxon>Comamonadaceae</taxon>
        <taxon>Variovorax</taxon>
    </lineage>
</organism>
<protein>
    <submittedName>
        <fullName evidence="1">DUF3606 domain-containing protein</fullName>
    </submittedName>
</protein>
<reference evidence="1" key="1">
    <citation type="submission" date="2023-06" db="EMBL/GenBank/DDBJ databases">
        <authorList>
            <person name="Jiang Y."/>
            <person name="Liu Q."/>
        </authorList>
    </citation>
    <scope>NUCLEOTIDE SEQUENCE</scope>
    <source>
        <strain evidence="1">CGMCC 1.12090</strain>
    </source>
</reference>
<sequence>MSDEAHDPIDVTQAGEIQYWCERLGVSEHALRQAVADVGPRVEQVAVHLGKQ</sequence>
<evidence type="ECO:0000313" key="2">
    <source>
        <dbReference type="Proteomes" id="UP001169027"/>
    </source>
</evidence>
<keyword evidence="2" id="KW-1185">Reference proteome</keyword>